<dbReference type="GO" id="GO:0006283">
    <property type="term" value="P:transcription-coupled nucleotide-excision repair"/>
    <property type="evidence" value="ECO:0007669"/>
    <property type="project" value="TreeGrafter"/>
</dbReference>
<proteinExistence type="predicted"/>
<gene>
    <name evidence="1" type="ORF">SMTD_LOCUS2741</name>
</gene>
<accession>A0A183NKV5</accession>
<dbReference type="PANTHER" id="PTHR28670:SF1">
    <property type="entry name" value="UV-STIMULATED SCAFFOLD PROTEIN A"/>
    <property type="match status" value="1"/>
</dbReference>
<dbReference type="InterPro" id="IPR049431">
    <property type="entry name" value="UVSSA_C"/>
</dbReference>
<dbReference type="InterPro" id="IPR018610">
    <property type="entry name" value="UVSSA"/>
</dbReference>
<evidence type="ECO:0000313" key="2">
    <source>
        <dbReference type="Proteomes" id="UP000269396"/>
    </source>
</evidence>
<name>A0A183NKV5_9TREM</name>
<sequence length="134" mass="15071">MQVFLECISLYLNAKFCLGIGVHLPKAIIGSKVIDYVDPFTYLEVSLASVGWCLTCVLGKLIAPRQLFCWAPLLSGSLCHRCDPSGRCPIHGRIVKRDKITGRPINMNDRKLLQTEMESKRLARQKSEFSCLMV</sequence>
<dbReference type="EMBL" id="UZAL01004113">
    <property type="protein sequence ID" value="VDO89242.1"/>
    <property type="molecule type" value="Genomic_DNA"/>
</dbReference>
<protein>
    <submittedName>
        <fullName evidence="1">Uncharacterized protein</fullName>
    </submittedName>
</protein>
<dbReference type="AlphaFoldDB" id="A0A183NKV5"/>
<dbReference type="GO" id="GO:0009411">
    <property type="term" value="P:response to UV"/>
    <property type="evidence" value="ECO:0007669"/>
    <property type="project" value="InterPro"/>
</dbReference>
<dbReference type="PANTHER" id="PTHR28670">
    <property type="entry name" value="UV-STIMULATED SCAFFOLD PROTEIN A"/>
    <property type="match status" value="1"/>
</dbReference>
<keyword evidence="2" id="KW-1185">Reference proteome</keyword>
<dbReference type="Proteomes" id="UP000269396">
    <property type="component" value="Unassembled WGS sequence"/>
</dbReference>
<dbReference type="GO" id="GO:0005694">
    <property type="term" value="C:chromosome"/>
    <property type="evidence" value="ECO:0007669"/>
    <property type="project" value="TreeGrafter"/>
</dbReference>
<dbReference type="STRING" id="31246.A0A183NKV5"/>
<organism evidence="1 2">
    <name type="scientific">Schistosoma mattheei</name>
    <dbReference type="NCBI Taxonomy" id="31246"/>
    <lineage>
        <taxon>Eukaryota</taxon>
        <taxon>Metazoa</taxon>
        <taxon>Spiralia</taxon>
        <taxon>Lophotrochozoa</taxon>
        <taxon>Platyhelminthes</taxon>
        <taxon>Trematoda</taxon>
        <taxon>Digenea</taxon>
        <taxon>Strigeidida</taxon>
        <taxon>Schistosomatoidea</taxon>
        <taxon>Schistosomatidae</taxon>
        <taxon>Schistosoma</taxon>
    </lineage>
</organism>
<reference evidence="1 2" key="1">
    <citation type="submission" date="2018-11" db="EMBL/GenBank/DDBJ databases">
        <authorList>
            <consortium name="Pathogen Informatics"/>
        </authorList>
    </citation>
    <scope>NUCLEOTIDE SEQUENCE [LARGE SCALE GENOMIC DNA]</scope>
    <source>
        <strain>Denwood</strain>
        <strain evidence="2">Zambia</strain>
    </source>
</reference>
<dbReference type="Pfam" id="PF09740">
    <property type="entry name" value="DUF2043"/>
    <property type="match status" value="1"/>
</dbReference>
<evidence type="ECO:0000313" key="1">
    <source>
        <dbReference type="EMBL" id="VDO89242.1"/>
    </source>
</evidence>
<dbReference type="GO" id="GO:0000993">
    <property type="term" value="F:RNA polymerase II complex binding"/>
    <property type="evidence" value="ECO:0007669"/>
    <property type="project" value="TreeGrafter"/>
</dbReference>